<evidence type="ECO:0000256" key="1">
    <source>
        <dbReference type="ARBA" id="ARBA00007682"/>
    </source>
</evidence>
<comment type="caution">
    <text evidence="6">The sequence shown here is derived from an EMBL/GenBank/DDBJ whole genome shotgun (WGS) entry which is preliminary data.</text>
</comment>
<keyword evidence="3" id="KW-0804">Transcription</keyword>
<evidence type="ECO:0000313" key="6">
    <source>
        <dbReference type="EMBL" id="KAG8068269.1"/>
    </source>
</evidence>
<evidence type="ECO:0000313" key="7">
    <source>
        <dbReference type="Proteomes" id="UP000729402"/>
    </source>
</evidence>
<feature type="domain" description="NOT2/NOT3/NOT5 C-terminal" evidence="5">
    <location>
        <begin position="331"/>
        <end position="453"/>
    </location>
</feature>
<evidence type="ECO:0000256" key="3">
    <source>
        <dbReference type="ARBA" id="ARBA00023163"/>
    </source>
</evidence>
<accession>A0A8J5W1F4</accession>
<keyword evidence="7" id="KW-1185">Reference proteome</keyword>
<dbReference type="AlphaFoldDB" id="A0A8J5W1F4"/>
<feature type="region of interest" description="Disordered" evidence="4">
    <location>
        <begin position="258"/>
        <end position="286"/>
    </location>
</feature>
<name>A0A8J5W1F4_ZIZPA</name>
<protein>
    <recommendedName>
        <fullName evidence="5">NOT2/NOT3/NOT5 C-terminal domain-containing protein</fullName>
    </recommendedName>
</protein>
<dbReference type="EMBL" id="JAAALK010000284">
    <property type="protein sequence ID" value="KAG8068269.1"/>
    <property type="molecule type" value="Genomic_DNA"/>
</dbReference>
<dbReference type="GO" id="GO:0006355">
    <property type="term" value="P:regulation of DNA-templated transcription"/>
    <property type="evidence" value="ECO:0007669"/>
    <property type="project" value="InterPro"/>
</dbReference>
<dbReference type="InterPro" id="IPR040168">
    <property type="entry name" value="Not2/3/5"/>
</dbReference>
<evidence type="ECO:0000256" key="2">
    <source>
        <dbReference type="ARBA" id="ARBA00023015"/>
    </source>
</evidence>
<gene>
    <name evidence="6" type="ORF">GUJ93_ZPchr0005g15446</name>
</gene>
<evidence type="ECO:0000259" key="5">
    <source>
        <dbReference type="Pfam" id="PF04153"/>
    </source>
</evidence>
<keyword evidence="2" id="KW-0805">Transcription regulation</keyword>
<sequence>MGSDRSTPELTQIPDVHSGINNRAASPVYGNFGPQITNSVVGSNTGRIISSMGLSMPRFASPMNLRANTLGGMLQQASPLNMLGSSYPAPGGRLYMNHLQAGNSSFGSSGMRHDGNSGENSLFDINDFPQLVGHSNSAGSVQRQYGPLPKQGVSVNAIVQQNQEFRIQNEDFPALPGFKGTNLHHRDHLLKNMGKSSGFNSGGSYPPLQQHKQIANSVQNTGLENIGTRPVNSPIPHFNSRTQEQLMQQNSELQAQNSFRVQSSSGPQSQKDQSLESFQETESTDTASHQYGLLGLVSAMKLKEDDPVASLSLGIDLSTLGLDMNSSDVLYKTFGSPWSNEPYKGEADYQIPACYSSEQPPTLQPLHFKKFSLPLLFYIFYSMPRDVAQLHAAKELYNRGWFYHKEQRLWLTRIPNEIPLVKTANYEQGSYIYMDENTLAATRKDNFILRYDAIEKIPALPALPSASPNGSERQNKDIHVVLGGKAPAMADICGSSSGGAGKIRPS</sequence>
<dbReference type="Proteomes" id="UP000729402">
    <property type="component" value="Unassembled WGS sequence"/>
</dbReference>
<dbReference type="GO" id="GO:0030015">
    <property type="term" value="C:CCR4-NOT core complex"/>
    <property type="evidence" value="ECO:0007669"/>
    <property type="project" value="InterPro"/>
</dbReference>
<dbReference type="InterPro" id="IPR007282">
    <property type="entry name" value="NOT2/3/5_C"/>
</dbReference>
<evidence type="ECO:0000256" key="4">
    <source>
        <dbReference type="SAM" id="MobiDB-lite"/>
    </source>
</evidence>
<organism evidence="6 7">
    <name type="scientific">Zizania palustris</name>
    <name type="common">Northern wild rice</name>
    <dbReference type="NCBI Taxonomy" id="103762"/>
    <lineage>
        <taxon>Eukaryota</taxon>
        <taxon>Viridiplantae</taxon>
        <taxon>Streptophyta</taxon>
        <taxon>Embryophyta</taxon>
        <taxon>Tracheophyta</taxon>
        <taxon>Spermatophyta</taxon>
        <taxon>Magnoliopsida</taxon>
        <taxon>Liliopsida</taxon>
        <taxon>Poales</taxon>
        <taxon>Poaceae</taxon>
        <taxon>BOP clade</taxon>
        <taxon>Oryzoideae</taxon>
        <taxon>Oryzeae</taxon>
        <taxon>Zizaniinae</taxon>
        <taxon>Zizania</taxon>
    </lineage>
</organism>
<dbReference type="Pfam" id="PF04153">
    <property type="entry name" value="NOT2_3_5_C"/>
    <property type="match status" value="1"/>
</dbReference>
<reference evidence="6" key="1">
    <citation type="journal article" date="2021" name="bioRxiv">
        <title>Whole Genome Assembly and Annotation of Northern Wild Rice, Zizania palustris L., Supports a Whole Genome Duplication in the Zizania Genus.</title>
        <authorList>
            <person name="Haas M."/>
            <person name="Kono T."/>
            <person name="Macchietto M."/>
            <person name="Millas R."/>
            <person name="McGilp L."/>
            <person name="Shao M."/>
            <person name="Duquette J."/>
            <person name="Hirsch C.N."/>
            <person name="Kimball J."/>
        </authorList>
    </citation>
    <scope>NUCLEOTIDE SEQUENCE</scope>
    <source>
        <tissue evidence="6">Fresh leaf tissue</tissue>
    </source>
</reference>
<dbReference type="OrthoDB" id="25391at2759"/>
<reference evidence="6" key="2">
    <citation type="submission" date="2021-02" db="EMBL/GenBank/DDBJ databases">
        <authorList>
            <person name="Kimball J.A."/>
            <person name="Haas M.W."/>
            <person name="Macchietto M."/>
            <person name="Kono T."/>
            <person name="Duquette J."/>
            <person name="Shao M."/>
        </authorList>
    </citation>
    <scope>NUCLEOTIDE SEQUENCE</scope>
    <source>
        <tissue evidence="6">Fresh leaf tissue</tissue>
    </source>
</reference>
<dbReference type="PANTHER" id="PTHR23326">
    <property type="entry name" value="CCR4 NOT-RELATED"/>
    <property type="match status" value="1"/>
</dbReference>
<comment type="similarity">
    <text evidence="1">Belongs to the CNOT2/3/5 family.</text>
</comment>
<proteinExistence type="inferred from homology"/>